<evidence type="ECO:0000313" key="3">
    <source>
        <dbReference type="Proteomes" id="UP001341444"/>
    </source>
</evidence>
<comment type="caution">
    <text evidence="2">The sequence shown here is derived from an EMBL/GenBank/DDBJ whole genome shotgun (WGS) entry which is preliminary data.</text>
</comment>
<dbReference type="Pfam" id="PF11167">
    <property type="entry name" value="DUF2953"/>
    <property type="match status" value="1"/>
</dbReference>
<dbReference type="InterPro" id="IPR021338">
    <property type="entry name" value="DUF2953"/>
</dbReference>
<accession>A0ABU6MJG7</accession>
<gene>
    <name evidence="2" type="ORF">P4T90_08865</name>
</gene>
<dbReference type="RefSeq" id="WP_066261536.1">
    <property type="nucleotide sequence ID" value="NZ_JARMAB010000011.1"/>
</dbReference>
<keyword evidence="3" id="KW-1185">Reference proteome</keyword>
<name>A0ABU6MJG7_9BACI</name>
<proteinExistence type="predicted"/>
<reference evidence="2 3" key="1">
    <citation type="submission" date="2023-03" db="EMBL/GenBank/DDBJ databases">
        <title>Bacillus Genome Sequencing.</title>
        <authorList>
            <person name="Dunlap C."/>
        </authorList>
    </citation>
    <scope>NUCLEOTIDE SEQUENCE [LARGE SCALE GENOMIC DNA]</scope>
    <source>
        <strain evidence="2 3">B-23453</strain>
    </source>
</reference>
<dbReference type="Proteomes" id="UP001341444">
    <property type="component" value="Unassembled WGS sequence"/>
</dbReference>
<feature type="transmembrane region" description="Helical" evidence="1">
    <location>
        <begin position="6"/>
        <end position="27"/>
    </location>
</feature>
<dbReference type="EMBL" id="JARMAB010000011">
    <property type="protein sequence ID" value="MED1203190.1"/>
    <property type="molecule type" value="Genomic_DNA"/>
</dbReference>
<keyword evidence="1" id="KW-0812">Transmembrane</keyword>
<keyword evidence="1" id="KW-0472">Membrane</keyword>
<protein>
    <submittedName>
        <fullName evidence="2">DUF2953 domain-containing protein</fullName>
    </submittedName>
</protein>
<sequence length="226" mass="25578">MLVAGIILAAIILFFIIISFSSILIVIDFSHRKDDDHFKVQLRFWKFIRYNINVPTIKVEEDQPNIEYKKQTSSGNKEHTKVTPKDIHQRISDLQELLEHVAGMNKIFKKFLKTIRIKKFEWHTLVGLGDAASTGVLTGAVWTMKGGILAFLSHYMKMKAKPNCSVVPSFQIPVSQTFLTCIFKIRIGNAILTGFKVLKYWRGGKGSFKTEPLSMVSDDDSKPSAG</sequence>
<evidence type="ECO:0000256" key="1">
    <source>
        <dbReference type="SAM" id="Phobius"/>
    </source>
</evidence>
<evidence type="ECO:0000313" key="2">
    <source>
        <dbReference type="EMBL" id="MED1203190.1"/>
    </source>
</evidence>
<organism evidence="2 3">
    <name type="scientific">Heyndrickxia acidicola</name>
    <dbReference type="NCBI Taxonomy" id="209389"/>
    <lineage>
        <taxon>Bacteria</taxon>
        <taxon>Bacillati</taxon>
        <taxon>Bacillota</taxon>
        <taxon>Bacilli</taxon>
        <taxon>Bacillales</taxon>
        <taxon>Bacillaceae</taxon>
        <taxon>Heyndrickxia</taxon>
    </lineage>
</organism>
<keyword evidence="1" id="KW-1133">Transmembrane helix</keyword>